<sequence>MPMKRFQLMQSVNPEGLYGCVQACLPYLQQNESGRGRIITISPLIYSRCLRGKTAYAMGKSGMSALTMGLAMDFERERRTDMAITSLWPAAAIDSAATQGPQTDRSQLRVPTIFSDAVLAILKAPANVVNGHCLLDEDFLRDHAGIHDFTKYALVSGTTPRRIMPAKKPDLTVEEQADEGTRMDSTQIRAAKL</sequence>
<dbReference type="InterPro" id="IPR020904">
    <property type="entry name" value="Sc_DH/Rdtase_CS"/>
</dbReference>
<evidence type="ECO:0000313" key="4">
    <source>
        <dbReference type="Proteomes" id="UP000308549"/>
    </source>
</evidence>
<comment type="caution">
    <text evidence="3">The sequence shown here is derived from an EMBL/GenBank/DDBJ whole genome shotgun (WGS) entry which is preliminary data.</text>
</comment>
<name>A0A4U0UDT7_9PEZI</name>
<dbReference type="InterPro" id="IPR002347">
    <property type="entry name" value="SDR_fam"/>
</dbReference>
<dbReference type="PANTHER" id="PTHR42808">
    <property type="entry name" value="HYDROXYSTEROID DEHYDROGENASE-LIKE PROTEIN 2"/>
    <property type="match status" value="1"/>
</dbReference>
<evidence type="ECO:0000256" key="2">
    <source>
        <dbReference type="SAM" id="MobiDB-lite"/>
    </source>
</evidence>
<dbReference type="EMBL" id="NAJL01000005">
    <property type="protein sequence ID" value="TKA32495.1"/>
    <property type="molecule type" value="Genomic_DNA"/>
</dbReference>
<protein>
    <recommendedName>
        <fullName evidence="5">Short chain dehydrogenase</fullName>
    </recommendedName>
</protein>
<evidence type="ECO:0000313" key="3">
    <source>
        <dbReference type="EMBL" id="TKA32495.1"/>
    </source>
</evidence>
<dbReference type="PROSITE" id="PS00061">
    <property type="entry name" value="ADH_SHORT"/>
    <property type="match status" value="1"/>
</dbReference>
<dbReference type="Proteomes" id="UP000308549">
    <property type="component" value="Unassembled WGS sequence"/>
</dbReference>
<gene>
    <name evidence="3" type="ORF">B0A50_01603</name>
</gene>
<proteinExistence type="predicted"/>
<dbReference type="Pfam" id="PF00106">
    <property type="entry name" value="adh_short"/>
    <property type="match status" value="1"/>
</dbReference>
<dbReference type="OrthoDB" id="5327538at2759"/>
<dbReference type="InterPro" id="IPR051935">
    <property type="entry name" value="HSDL2"/>
</dbReference>
<keyword evidence="1" id="KW-0521">NADP</keyword>
<evidence type="ECO:0000256" key="1">
    <source>
        <dbReference type="ARBA" id="ARBA00022857"/>
    </source>
</evidence>
<accession>A0A4U0UDT7</accession>
<feature type="compositionally biased region" description="Polar residues" evidence="2">
    <location>
        <begin position="183"/>
        <end position="193"/>
    </location>
</feature>
<dbReference type="PANTHER" id="PTHR42808:SF4">
    <property type="entry name" value="SHORT CHAIN DEHYDROGENASE"/>
    <property type="match status" value="1"/>
</dbReference>
<reference evidence="3 4" key="1">
    <citation type="submission" date="2017-03" db="EMBL/GenBank/DDBJ databases">
        <title>Genomes of endolithic fungi from Antarctica.</title>
        <authorList>
            <person name="Coleine C."/>
            <person name="Masonjones S."/>
            <person name="Stajich J.E."/>
        </authorList>
    </citation>
    <scope>NUCLEOTIDE SEQUENCE [LARGE SCALE GENOMIC DNA]</scope>
    <source>
        <strain evidence="3 4">CCFEE 6315</strain>
    </source>
</reference>
<feature type="region of interest" description="Disordered" evidence="2">
    <location>
        <begin position="167"/>
        <end position="193"/>
    </location>
</feature>
<keyword evidence="4" id="KW-1185">Reference proteome</keyword>
<evidence type="ECO:0008006" key="5">
    <source>
        <dbReference type="Google" id="ProtNLM"/>
    </source>
</evidence>
<organism evidence="3 4">
    <name type="scientific">Salinomyces thailandicus</name>
    <dbReference type="NCBI Taxonomy" id="706561"/>
    <lineage>
        <taxon>Eukaryota</taxon>
        <taxon>Fungi</taxon>
        <taxon>Dikarya</taxon>
        <taxon>Ascomycota</taxon>
        <taxon>Pezizomycotina</taxon>
        <taxon>Dothideomycetes</taxon>
        <taxon>Dothideomycetidae</taxon>
        <taxon>Mycosphaerellales</taxon>
        <taxon>Teratosphaeriaceae</taxon>
        <taxon>Salinomyces</taxon>
    </lineage>
</organism>
<dbReference type="AlphaFoldDB" id="A0A4U0UDT7"/>
<dbReference type="Gene3D" id="3.40.50.720">
    <property type="entry name" value="NAD(P)-binding Rossmann-like Domain"/>
    <property type="match status" value="1"/>
</dbReference>
<dbReference type="InterPro" id="IPR036291">
    <property type="entry name" value="NAD(P)-bd_dom_sf"/>
</dbReference>
<dbReference type="SUPFAM" id="SSF51735">
    <property type="entry name" value="NAD(P)-binding Rossmann-fold domains"/>
    <property type="match status" value="1"/>
</dbReference>